<feature type="compositionally biased region" description="Polar residues" evidence="1">
    <location>
        <begin position="58"/>
        <end position="67"/>
    </location>
</feature>
<sequence length="81" mass="8686">MVLGFSAIDFVSLSFLRVRSQSRTSFPFRCVFTLWRKLRGARTASVKSGPKPKIPPLSGTSAWSNLPSAALSPLNGANGCS</sequence>
<evidence type="ECO:0000313" key="2">
    <source>
        <dbReference type="EMBL" id="KOM25334.1"/>
    </source>
</evidence>
<protein>
    <submittedName>
        <fullName evidence="2">Uncharacterized protein</fullName>
    </submittedName>
</protein>
<name>A0A0L9T5F0_PHAAN</name>
<organism evidence="2 3">
    <name type="scientific">Phaseolus angularis</name>
    <name type="common">Azuki bean</name>
    <name type="synonym">Vigna angularis</name>
    <dbReference type="NCBI Taxonomy" id="3914"/>
    <lineage>
        <taxon>Eukaryota</taxon>
        <taxon>Viridiplantae</taxon>
        <taxon>Streptophyta</taxon>
        <taxon>Embryophyta</taxon>
        <taxon>Tracheophyta</taxon>
        <taxon>Spermatophyta</taxon>
        <taxon>Magnoliopsida</taxon>
        <taxon>eudicotyledons</taxon>
        <taxon>Gunneridae</taxon>
        <taxon>Pentapetalae</taxon>
        <taxon>rosids</taxon>
        <taxon>fabids</taxon>
        <taxon>Fabales</taxon>
        <taxon>Fabaceae</taxon>
        <taxon>Papilionoideae</taxon>
        <taxon>50 kb inversion clade</taxon>
        <taxon>NPAAA clade</taxon>
        <taxon>indigoferoid/millettioid clade</taxon>
        <taxon>Phaseoleae</taxon>
        <taxon>Vigna</taxon>
    </lineage>
</organism>
<gene>
    <name evidence="2" type="ORF">LR48_Vigan98s000100</name>
</gene>
<dbReference type="EMBL" id="KQ258264">
    <property type="protein sequence ID" value="KOM25334.1"/>
    <property type="molecule type" value="Genomic_DNA"/>
</dbReference>
<feature type="region of interest" description="Disordered" evidence="1">
    <location>
        <begin position="44"/>
        <end position="81"/>
    </location>
</feature>
<evidence type="ECO:0000313" key="3">
    <source>
        <dbReference type="Proteomes" id="UP000053144"/>
    </source>
</evidence>
<dbReference type="Gramene" id="KOM25334">
    <property type="protein sequence ID" value="KOM25334"/>
    <property type="gene ID" value="LR48_Vigan98s000100"/>
</dbReference>
<dbReference type="AlphaFoldDB" id="A0A0L9T5F0"/>
<proteinExistence type="predicted"/>
<reference evidence="3" key="1">
    <citation type="journal article" date="2015" name="Proc. Natl. Acad. Sci. U.S.A.">
        <title>Genome sequencing of adzuki bean (Vigna angularis) provides insight into high starch and low fat accumulation and domestication.</title>
        <authorList>
            <person name="Yang K."/>
            <person name="Tian Z."/>
            <person name="Chen C."/>
            <person name="Luo L."/>
            <person name="Zhao B."/>
            <person name="Wang Z."/>
            <person name="Yu L."/>
            <person name="Li Y."/>
            <person name="Sun Y."/>
            <person name="Li W."/>
            <person name="Chen Y."/>
            <person name="Li Y."/>
            <person name="Zhang Y."/>
            <person name="Ai D."/>
            <person name="Zhao J."/>
            <person name="Shang C."/>
            <person name="Ma Y."/>
            <person name="Wu B."/>
            <person name="Wang M."/>
            <person name="Gao L."/>
            <person name="Sun D."/>
            <person name="Zhang P."/>
            <person name="Guo F."/>
            <person name="Wang W."/>
            <person name="Li Y."/>
            <person name="Wang J."/>
            <person name="Varshney R.K."/>
            <person name="Wang J."/>
            <person name="Ling H.Q."/>
            <person name="Wan P."/>
        </authorList>
    </citation>
    <scope>NUCLEOTIDE SEQUENCE</scope>
    <source>
        <strain evidence="3">cv. Jingnong 6</strain>
    </source>
</reference>
<evidence type="ECO:0000256" key="1">
    <source>
        <dbReference type="SAM" id="MobiDB-lite"/>
    </source>
</evidence>
<dbReference type="Proteomes" id="UP000053144">
    <property type="component" value="Unassembled WGS sequence"/>
</dbReference>
<accession>A0A0L9T5F0</accession>